<dbReference type="Proteomes" id="UP000324222">
    <property type="component" value="Unassembled WGS sequence"/>
</dbReference>
<protein>
    <submittedName>
        <fullName evidence="2">Uncharacterized protein</fullName>
    </submittedName>
</protein>
<keyword evidence="1" id="KW-0472">Membrane</keyword>
<evidence type="ECO:0000313" key="3">
    <source>
        <dbReference type="Proteomes" id="UP000324222"/>
    </source>
</evidence>
<keyword evidence="3" id="KW-1185">Reference proteome</keyword>
<evidence type="ECO:0000256" key="1">
    <source>
        <dbReference type="SAM" id="Phobius"/>
    </source>
</evidence>
<keyword evidence="1" id="KW-0812">Transmembrane</keyword>
<dbReference type="EMBL" id="VSRR010000149">
    <property type="protein sequence ID" value="MPC11170.1"/>
    <property type="molecule type" value="Genomic_DNA"/>
</dbReference>
<accession>A0A5B7CNQ9</accession>
<reference evidence="2 3" key="1">
    <citation type="submission" date="2019-05" db="EMBL/GenBank/DDBJ databases">
        <title>Another draft genome of Portunus trituberculatus and its Hox gene families provides insights of decapod evolution.</title>
        <authorList>
            <person name="Jeong J.-H."/>
            <person name="Song I."/>
            <person name="Kim S."/>
            <person name="Choi T."/>
            <person name="Kim D."/>
            <person name="Ryu S."/>
            <person name="Kim W."/>
        </authorList>
    </citation>
    <scope>NUCLEOTIDE SEQUENCE [LARGE SCALE GENOMIC DNA]</scope>
    <source>
        <tissue evidence="2">Muscle</tissue>
    </source>
</reference>
<gene>
    <name evidence="2" type="ORF">E2C01_003828</name>
</gene>
<proteinExistence type="predicted"/>
<comment type="caution">
    <text evidence="2">The sequence shown here is derived from an EMBL/GenBank/DDBJ whole genome shotgun (WGS) entry which is preliminary data.</text>
</comment>
<dbReference type="AlphaFoldDB" id="A0A5B7CNQ9"/>
<name>A0A5B7CNQ9_PORTR</name>
<organism evidence="2 3">
    <name type="scientific">Portunus trituberculatus</name>
    <name type="common">Swimming crab</name>
    <name type="synonym">Neptunus trituberculatus</name>
    <dbReference type="NCBI Taxonomy" id="210409"/>
    <lineage>
        <taxon>Eukaryota</taxon>
        <taxon>Metazoa</taxon>
        <taxon>Ecdysozoa</taxon>
        <taxon>Arthropoda</taxon>
        <taxon>Crustacea</taxon>
        <taxon>Multicrustacea</taxon>
        <taxon>Malacostraca</taxon>
        <taxon>Eumalacostraca</taxon>
        <taxon>Eucarida</taxon>
        <taxon>Decapoda</taxon>
        <taxon>Pleocyemata</taxon>
        <taxon>Brachyura</taxon>
        <taxon>Eubrachyura</taxon>
        <taxon>Portunoidea</taxon>
        <taxon>Portunidae</taxon>
        <taxon>Portuninae</taxon>
        <taxon>Portunus</taxon>
    </lineage>
</organism>
<evidence type="ECO:0000313" key="2">
    <source>
        <dbReference type="EMBL" id="MPC11170.1"/>
    </source>
</evidence>
<sequence length="139" mass="15075">MAEKIRKTKSETNTNHSASPPRLVVMLVVVLVLMLVADEVQMQVMMVVTTAVCGGIRTYALTSAIDPTLTTLSIPRHRLPMTTKGERVKETQTLLTITAVKKLRLLRHDGGDDLGSILVSETTVSLPILPLPLSLGGMM</sequence>
<keyword evidence="1" id="KW-1133">Transmembrane helix</keyword>
<feature type="transmembrane region" description="Helical" evidence="1">
    <location>
        <begin position="20"/>
        <end position="37"/>
    </location>
</feature>